<feature type="non-terminal residue" evidence="1">
    <location>
        <position position="1"/>
    </location>
</feature>
<evidence type="ECO:0000313" key="1">
    <source>
        <dbReference type="EMBL" id="CAG8820848.1"/>
    </source>
</evidence>
<proteinExistence type="predicted"/>
<dbReference type="EMBL" id="CAJVQC010084155">
    <property type="protein sequence ID" value="CAG8820848.1"/>
    <property type="molecule type" value="Genomic_DNA"/>
</dbReference>
<protein>
    <submittedName>
        <fullName evidence="1">32096_t:CDS:1</fullName>
    </submittedName>
</protein>
<sequence length="54" mass="6382">RNSHARIICEAANTQKIDSSRCETWMHEKYVRCVFGVKLYPKINVKRIVHQPII</sequence>
<evidence type="ECO:0000313" key="2">
    <source>
        <dbReference type="Proteomes" id="UP000789920"/>
    </source>
</evidence>
<feature type="non-terminal residue" evidence="1">
    <location>
        <position position="54"/>
    </location>
</feature>
<keyword evidence="2" id="KW-1185">Reference proteome</keyword>
<name>A0ACA9S360_9GLOM</name>
<organism evidence="1 2">
    <name type="scientific">Racocetra persica</name>
    <dbReference type="NCBI Taxonomy" id="160502"/>
    <lineage>
        <taxon>Eukaryota</taxon>
        <taxon>Fungi</taxon>
        <taxon>Fungi incertae sedis</taxon>
        <taxon>Mucoromycota</taxon>
        <taxon>Glomeromycotina</taxon>
        <taxon>Glomeromycetes</taxon>
        <taxon>Diversisporales</taxon>
        <taxon>Gigasporaceae</taxon>
        <taxon>Racocetra</taxon>
    </lineage>
</organism>
<dbReference type="Proteomes" id="UP000789920">
    <property type="component" value="Unassembled WGS sequence"/>
</dbReference>
<reference evidence="1" key="1">
    <citation type="submission" date="2021-06" db="EMBL/GenBank/DDBJ databases">
        <authorList>
            <person name="Kallberg Y."/>
            <person name="Tangrot J."/>
            <person name="Rosling A."/>
        </authorList>
    </citation>
    <scope>NUCLEOTIDE SEQUENCE</scope>
    <source>
        <strain evidence="1">MA461A</strain>
    </source>
</reference>
<comment type="caution">
    <text evidence="1">The sequence shown here is derived from an EMBL/GenBank/DDBJ whole genome shotgun (WGS) entry which is preliminary data.</text>
</comment>
<accession>A0ACA9S360</accession>
<gene>
    <name evidence="1" type="ORF">RPERSI_LOCUS25443</name>
</gene>